<dbReference type="OrthoDB" id="9798237at2"/>
<gene>
    <name evidence="1" type="ORF">D2V07_06730</name>
</gene>
<comment type="caution">
    <text evidence="1">The sequence shown here is derived from an EMBL/GenBank/DDBJ whole genome shotgun (WGS) entry which is preliminary data.</text>
</comment>
<accession>A0A418NVE8</accession>
<evidence type="ECO:0008006" key="3">
    <source>
        <dbReference type="Google" id="ProtNLM"/>
    </source>
</evidence>
<reference evidence="1 2" key="1">
    <citation type="submission" date="2018-08" db="EMBL/GenBank/DDBJ databases">
        <title>Erythrobacter zhengii sp.nov., a bacterium isolated from deep-sea sediment.</title>
        <authorList>
            <person name="Fang C."/>
            <person name="Wu Y.-H."/>
            <person name="Sun C."/>
            <person name="Wang H."/>
            <person name="Cheng H."/>
            <person name="Meng F.-X."/>
            <person name="Wang C.-S."/>
            <person name="Xu X.-W."/>
        </authorList>
    </citation>
    <scope>NUCLEOTIDE SEQUENCE [LARGE SCALE GENOMIC DNA]</scope>
    <source>
        <strain evidence="1 2">V18</strain>
    </source>
</reference>
<organism evidence="1 2">
    <name type="scientific">Aurantiacibacter zhengii</name>
    <dbReference type="NCBI Taxonomy" id="2307003"/>
    <lineage>
        <taxon>Bacteria</taxon>
        <taxon>Pseudomonadati</taxon>
        <taxon>Pseudomonadota</taxon>
        <taxon>Alphaproteobacteria</taxon>
        <taxon>Sphingomonadales</taxon>
        <taxon>Erythrobacteraceae</taxon>
        <taxon>Aurantiacibacter</taxon>
    </lineage>
</organism>
<sequence>MPQDTRGMPSVDDRRVLSEIVHVLKSGDRRSDCPEHICGPKKAPYNSFRRWVERIFSSLAGVKGGACQPVHR</sequence>
<dbReference type="Proteomes" id="UP000286576">
    <property type="component" value="Unassembled WGS sequence"/>
</dbReference>
<proteinExistence type="predicted"/>
<evidence type="ECO:0000313" key="1">
    <source>
        <dbReference type="EMBL" id="RIV87990.1"/>
    </source>
</evidence>
<dbReference type="AlphaFoldDB" id="A0A418NVE8"/>
<keyword evidence="2" id="KW-1185">Reference proteome</keyword>
<evidence type="ECO:0000313" key="2">
    <source>
        <dbReference type="Proteomes" id="UP000286576"/>
    </source>
</evidence>
<protein>
    <recommendedName>
        <fullName evidence="3">Transposase</fullName>
    </recommendedName>
</protein>
<name>A0A418NVE8_9SPHN</name>
<dbReference type="EMBL" id="QXFL01000002">
    <property type="protein sequence ID" value="RIV87990.1"/>
    <property type="molecule type" value="Genomic_DNA"/>
</dbReference>